<keyword evidence="6 14" id="KW-0678">Repressor</keyword>
<dbReference type="SUPFAM" id="SSF46785">
    <property type="entry name" value="Winged helix' DNA-binding domain"/>
    <property type="match status" value="1"/>
</dbReference>
<reference evidence="15 16" key="1">
    <citation type="submission" date="2019-07" db="EMBL/GenBank/DDBJ databases">
        <title>Whole genome shotgun sequence of Rhizobium naphthalenivorans NBRC 107585.</title>
        <authorList>
            <person name="Hosoyama A."/>
            <person name="Uohara A."/>
            <person name="Ohji S."/>
            <person name="Ichikawa N."/>
        </authorList>
    </citation>
    <scope>NUCLEOTIDE SEQUENCE [LARGE SCALE GENOMIC DNA]</scope>
    <source>
        <strain evidence="15 16">NBRC 107585</strain>
    </source>
</reference>
<feature type="binding site" evidence="13">
    <location>
        <position position="64"/>
    </location>
    <ligand>
        <name>Fe cation</name>
        <dbReference type="ChEBI" id="CHEBI:24875"/>
    </ligand>
</feature>
<evidence type="ECO:0000256" key="5">
    <source>
        <dbReference type="ARBA" id="ARBA00022490"/>
    </source>
</evidence>
<protein>
    <recommendedName>
        <fullName evidence="4 14">Ferric uptake regulation protein</fullName>
    </recommendedName>
</protein>
<evidence type="ECO:0000256" key="2">
    <source>
        <dbReference type="ARBA" id="ARBA00007957"/>
    </source>
</evidence>
<proteinExistence type="inferred from homology"/>
<evidence type="ECO:0000256" key="10">
    <source>
        <dbReference type="ARBA" id="ARBA00023015"/>
    </source>
</evidence>
<dbReference type="Gene3D" id="1.10.10.10">
    <property type="entry name" value="Winged helix-like DNA-binding domain superfamily/Winged helix DNA-binding domain"/>
    <property type="match status" value="1"/>
</dbReference>
<feature type="binding site" evidence="13">
    <location>
        <position position="85"/>
    </location>
    <ligand>
        <name>Fe cation</name>
        <dbReference type="ChEBI" id="CHEBI:24875"/>
    </ligand>
</feature>
<keyword evidence="12 14" id="KW-0804">Transcription</keyword>
<dbReference type="InterPro" id="IPR002481">
    <property type="entry name" value="FUR"/>
</dbReference>
<dbReference type="AlphaFoldDB" id="A0A512HPG0"/>
<dbReference type="GO" id="GO:0008270">
    <property type="term" value="F:zinc ion binding"/>
    <property type="evidence" value="ECO:0007669"/>
    <property type="project" value="TreeGrafter"/>
</dbReference>
<keyword evidence="5 14" id="KW-0963">Cytoplasm</keyword>
<accession>A0A512HPG0</accession>
<evidence type="ECO:0000256" key="11">
    <source>
        <dbReference type="ARBA" id="ARBA00023125"/>
    </source>
</evidence>
<dbReference type="GO" id="GO:0005829">
    <property type="term" value="C:cytosol"/>
    <property type="evidence" value="ECO:0007669"/>
    <property type="project" value="TreeGrafter"/>
</dbReference>
<feature type="binding site" evidence="13">
    <location>
        <position position="102"/>
    </location>
    <ligand>
        <name>Fe cation</name>
        <dbReference type="ChEBI" id="CHEBI:24875"/>
    </ligand>
</feature>
<feature type="binding site" evidence="13">
    <location>
        <position position="66"/>
    </location>
    <ligand>
        <name>Fe cation</name>
        <dbReference type="ChEBI" id="CHEBI:24875"/>
    </ligand>
</feature>
<keyword evidence="7 13" id="KW-0479">Metal-binding</keyword>
<dbReference type="CDD" id="cd07153">
    <property type="entry name" value="Fur_like"/>
    <property type="match status" value="1"/>
</dbReference>
<evidence type="ECO:0000313" key="16">
    <source>
        <dbReference type="Proteomes" id="UP000321717"/>
    </source>
</evidence>
<evidence type="ECO:0000256" key="7">
    <source>
        <dbReference type="ARBA" id="ARBA00022723"/>
    </source>
</evidence>
<comment type="caution">
    <text evidence="15">The sequence shown here is derived from an EMBL/GenBank/DDBJ whole genome shotgun (WGS) entry which is preliminary data.</text>
</comment>
<name>A0A512HPG0_9HYPH</name>
<keyword evidence="10 14" id="KW-0805">Transcription regulation</keyword>
<dbReference type="GO" id="GO:0003700">
    <property type="term" value="F:DNA-binding transcription factor activity"/>
    <property type="evidence" value="ECO:0007669"/>
    <property type="project" value="UniProtKB-UniRule"/>
</dbReference>
<comment type="subcellular location">
    <subcellularLocation>
        <location evidence="1 14">Cytoplasm</location>
    </subcellularLocation>
</comment>
<sequence length="123" mass="14235">MEILAQSDDHPDAVELHRRVTKVDPGIAIATVYRTLNLLQEKGILEKHTFGDGPARFESAEQEHHDHLINTETGEVIEFRSDEIERLQEEIARRHGFEIVSHKLEIYVRPLKADSQRTRNTED</sequence>
<comment type="subunit">
    <text evidence="3 14">Homodimer.</text>
</comment>
<evidence type="ECO:0000256" key="3">
    <source>
        <dbReference type="ARBA" id="ARBA00011738"/>
    </source>
</evidence>
<evidence type="ECO:0000256" key="12">
    <source>
        <dbReference type="ARBA" id="ARBA00023163"/>
    </source>
</evidence>
<evidence type="ECO:0000256" key="6">
    <source>
        <dbReference type="ARBA" id="ARBA00022491"/>
    </source>
</evidence>
<dbReference type="FunFam" id="3.30.1490.190:FF:000001">
    <property type="entry name" value="Ferric uptake regulation protein"/>
    <property type="match status" value="1"/>
</dbReference>
<keyword evidence="16" id="KW-1185">Reference proteome</keyword>
<gene>
    <name evidence="14" type="primary">fur</name>
    <name evidence="15" type="ORF">RNA01_42750</name>
</gene>
<evidence type="ECO:0000256" key="4">
    <source>
        <dbReference type="ARBA" id="ARBA00020910"/>
    </source>
</evidence>
<dbReference type="Gene3D" id="3.30.1490.190">
    <property type="match status" value="1"/>
</dbReference>
<keyword evidence="9 13" id="KW-0408">Iron</keyword>
<dbReference type="PANTHER" id="PTHR33202:SF2">
    <property type="entry name" value="FERRIC UPTAKE REGULATION PROTEIN"/>
    <property type="match status" value="1"/>
</dbReference>
<dbReference type="GO" id="GO:0045892">
    <property type="term" value="P:negative regulation of DNA-templated transcription"/>
    <property type="evidence" value="ECO:0007669"/>
    <property type="project" value="TreeGrafter"/>
</dbReference>
<dbReference type="GO" id="GO:1900376">
    <property type="term" value="P:regulation of secondary metabolite biosynthetic process"/>
    <property type="evidence" value="ECO:0007669"/>
    <property type="project" value="TreeGrafter"/>
</dbReference>
<evidence type="ECO:0000256" key="13">
    <source>
        <dbReference type="PIRSR" id="PIRSR602481-2"/>
    </source>
</evidence>
<evidence type="ECO:0000256" key="9">
    <source>
        <dbReference type="ARBA" id="ARBA00023004"/>
    </source>
</evidence>
<dbReference type="InterPro" id="IPR036388">
    <property type="entry name" value="WH-like_DNA-bd_sf"/>
</dbReference>
<evidence type="ECO:0000256" key="14">
    <source>
        <dbReference type="RuleBase" id="RU364037"/>
    </source>
</evidence>
<comment type="cofactor">
    <cofactor evidence="13">
        <name>Mn(2+)</name>
        <dbReference type="ChEBI" id="CHEBI:29035"/>
    </cofactor>
    <cofactor evidence="13">
        <name>Fe(2+)</name>
        <dbReference type="ChEBI" id="CHEBI:29033"/>
    </cofactor>
    <text evidence="13">Binds 1 Mn(2+) or Fe(2+) ion per subunit.</text>
</comment>
<keyword evidence="8 14" id="KW-0862">Zinc</keyword>
<dbReference type="Proteomes" id="UP000321717">
    <property type="component" value="Unassembled WGS sequence"/>
</dbReference>
<evidence type="ECO:0000256" key="8">
    <source>
        <dbReference type="ARBA" id="ARBA00022833"/>
    </source>
</evidence>
<evidence type="ECO:0000313" key="15">
    <source>
        <dbReference type="EMBL" id="GEO87343.1"/>
    </source>
</evidence>
<dbReference type="InterPro" id="IPR043135">
    <property type="entry name" value="Fur_C"/>
</dbReference>
<organism evidence="15 16">
    <name type="scientific">Ciceribacter naphthalenivorans</name>
    <dbReference type="NCBI Taxonomy" id="1118451"/>
    <lineage>
        <taxon>Bacteria</taxon>
        <taxon>Pseudomonadati</taxon>
        <taxon>Pseudomonadota</taxon>
        <taxon>Alphaproteobacteria</taxon>
        <taxon>Hyphomicrobiales</taxon>
        <taxon>Rhizobiaceae</taxon>
        <taxon>Ciceribacter</taxon>
    </lineage>
</organism>
<evidence type="ECO:0000256" key="1">
    <source>
        <dbReference type="ARBA" id="ARBA00004496"/>
    </source>
</evidence>
<dbReference type="Pfam" id="PF01475">
    <property type="entry name" value="FUR"/>
    <property type="match status" value="1"/>
</dbReference>
<dbReference type="GO" id="GO:0000976">
    <property type="term" value="F:transcription cis-regulatory region binding"/>
    <property type="evidence" value="ECO:0007669"/>
    <property type="project" value="TreeGrafter"/>
</dbReference>
<dbReference type="PANTHER" id="PTHR33202">
    <property type="entry name" value="ZINC UPTAKE REGULATION PROTEIN"/>
    <property type="match status" value="1"/>
</dbReference>
<keyword evidence="11 14" id="KW-0238">DNA-binding</keyword>
<dbReference type="EMBL" id="BJZP01000037">
    <property type="protein sequence ID" value="GEO87343.1"/>
    <property type="molecule type" value="Genomic_DNA"/>
</dbReference>
<dbReference type="InterPro" id="IPR036390">
    <property type="entry name" value="WH_DNA-bd_sf"/>
</dbReference>
<comment type="similarity">
    <text evidence="2 14">Belongs to the Fur family.</text>
</comment>